<accession>A0A182FC82</accession>
<keyword evidence="2" id="KW-1185">Reference proteome</keyword>
<dbReference type="AlphaFoldDB" id="A0A182FC82"/>
<evidence type="ECO:0000313" key="2">
    <source>
        <dbReference type="Proteomes" id="UP000069272"/>
    </source>
</evidence>
<protein>
    <submittedName>
        <fullName evidence="1">Uncharacterized protein</fullName>
    </submittedName>
</protein>
<sequence length="118" mass="13699">MNDHLRLVSYRIIGEENVSQIICEGISSQASQKSMFSSLYSQRRNSRNAFRPLWLRISLSKLLPQLRISSSVGLRKRRKDKVFRGVQLSESGQWFDHDRDPWFASVKLLHQQAGVLIL</sequence>
<reference evidence="1 2" key="1">
    <citation type="journal article" date="2017" name="G3 (Bethesda)">
        <title>The Physical Genome Mapping of Anopheles albimanus Corrected Scaffold Misassemblies and Identified Interarm Rearrangements in Genus Anopheles.</title>
        <authorList>
            <person name="Artemov G.N."/>
            <person name="Peery A.N."/>
            <person name="Jiang X."/>
            <person name="Tu Z."/>
            <person name="Stegniy V.N."/>
            <person name="Sharakhova M.V."/>
            <person name="Sharakhov I.V."/>
        </authorList>
    </citation>
    <scope>NUCLEOTIDE SEQUENCE [LARGE SCALE GENOMIC DNA]</scope>
    <source>
        <strain evidence="1 2">ALBI9_A</strain>
    </source>
</reference>
<dbReference type="EnsemblMetazoa" id="AALB004116-RA">
    <property type="protein sequence ID" value="AALB004116-PA"/>
    <property type="gene ID" value="AALB004116"/>
</dbReference>
<proteinExistence type="predicted"/>
<reference evidence="1" key="2">
    <citation type="submission" date="2022-08" db="UniProtKB">
        <authorList>
            <consortium name="EnsemblMetazoa"/>
        </authorList>
    </citation>
    <scope>IDENTIFICATION</scope>
    <source>
        <strain evidence="1">STECLA/ALBI9_A</strain>
    </source>
</reference>
<dbReference type="VEuPathDB" id="VectorBase:AALB004116"/>
<organism evidence="1 2">
    <name type="scientific">Anopheles albimanus</name>
    <name type="common">New world malaria mosquito</name>
    <dbReference type="NCBI Taxonomy" id="7167"/>
    <lineage>
        <taxon>Eukaryota</taxon>
        <taxon>Metazoa</taxon>
        <taxon>Ecdysozoa</taxon>
        <taxon>Arthropoda</taxon>
        <taxon>Hexapoda</taxon>
        <taxon>Insecta</taxon>
        <taxon>Pterygota</taxon>
        <taxon>Neoptera</taxon>
        <taxon>Endopterygota</taxon>
        <taxon>Diptera</taxon>
        <taxon>Nematocera</taxon>
        <taxon>Culicoidea</taxon>
        <taxon>Culicidae</taxon>
        <taxon>Anophelinae</taxon>
        <taxon>Anopheles</taxon>
    </lineage>
</organism>
<name>A0A182FC82_ANOAL</name>
<dbReference type="Proteomes" id="UP000069272">
    <property type="component" value="Chromosome 3L"/>
</dbReference>
<evidence type="ECO:0000313" key="1">
    <source>
        <dbReference type="EnsemblMetazoa" id="AALB004116-PA"/>
    </source>
</evidence>